<keyword evidence="2" id="KW-1185">Reference proteome</keyword>
<proteinExistence type="predicted"/>
<dbReference type="PANTHER" id="PTHR43434:SF1">
    <property type="entry name" value="PHOSPHOGLYCOLATE PHOSPHATASE"/>
    <property type="match status" value="1"/>
</dbReference>
<evidence type="ECO:0000313" key="1">
    <source>
        <dbReference type="EMBL" id="RFS46350.1"/>
    </source>
</evidence>
<dbReference type="Proteomes" id="UP000262621">
    <property type="component" value="Unassembled WGS sequence"/>
</dbReference>
<accession>A0A372G0U6</accession>
<evidence type="ECO:0000313" key="2">
    <source>
        <dbReference type="Proteomes" id="UP000262621"/>
    </source>
</evidence>
<sequence>MGGMMRAPGGLLLDFGGVLADAPGNGWAAPDVVRRMSEVIDGALPDERIAADLAEGARAYGRWRDETGVSAEPVELTHDRVWGDFVTHTWPEPARAAVARQATPLAYASTWRTEWQVRPGIPEALAAAAEAGVPMAVVSNALCGAAHRDFLAAAGLSGRFVAEFYSDETGLRKPNPRFAELAADAIGVPVQECWFVGDSLHRDVACARRAGIGAAILMRSPRTDREPDAPELSPDAWIEDGHGLLDLLRGSRDAGL</sequence>
<protein>
    <submittedName>
        <fullName evidence="1">HAD family hydrolase</fullName>
    </submittedName>
</protein>
<dbReference type="GO" id="GO:0008967">
    <property type="term" value="F:phosphoglycolate phosphatase activity"/>
    <property type="evidence" value="ECO:0007669"/>
    <property type="project" value="TreeGrafter"/>
</dbReference>
<dbReference type="InterPro" id="IPR006439">
    <property type="entry name" value="HAD-SF_hydro_IA"/>
</dbReference>
<dbReference type="InterPro" id="IPR023214">
    <property type="entry name" value="HAD_sf"/>
</dbReference>
<reference evidence="1 2" key="1">
    <citation type="submission" date="2018-08" db="EMBL/GenBank/DDBJ databases">
        <title>Verrucosispora craniellae sp. nov., isolated from a marine sponge in the South China Sea.</title>
        <authorList>
            <person name="Li L."/>
            <person name="Lin H.W."/>
        </authorList>
    </citation>
    <scope>NUCLEOTIDE SEQUENCE [LARGE SCALE GENOMIC DNA]</scope>
    <source>
        <strain evidence="1 2">LHW63014</strain>
    </source>
</reference>
<dbReference type="AlphaFoldDB" id="A0A372G0U6"/>
<dbReference type="SUPFAM" id="SSF56784">
    <property type="entry name" value="HAD-like"/>
    <property type="match status" value="1"/>
</dbReference>
<keyword evidence="1" id="KW-0378">Hydrolase</keyword>
<dbReference type="NCBIfam" id="TIGR01549">
    <property type="entry name" value="HAD-SF-IA-v1"/>
    <property type="match status" value="1"/>
</dbReference>
<gene>
    <name evidence="1" type="ORF">D0Q02_11230</name>
</gene>
<dbReference type="InterPro" id="IPR050155">
    <property type="entry name" value="HAD-like_hydrolase_sf"/>
</dbReference>
<dbReference type="OrthoDB" id="4954868at2"/>
<name>A0A372G0U6_9ACTN</name>
<dbReference type="GO" id="GO:0005829">
    <property type="term" value="C:cytosol"/>
    <property type="evidence" value="ECO:0007669"/>
    <property type="project" value="TreeGrafter"/>
</dbReference>
<dbReference type="InterPro" id="IPR036412">
    <property type="entry name" value="HAD-like_sf"/>
</dbReference>
<organism evidence="1 2">
    <name type="scientific">Micromonospora craniellae</name>
    <dbReference type="NCBI Taxonomy" id="2294034"/>
    <lineage>
        <taxon>Bacteria</taxon>
        <taxon>Bacillati</taxon>
        <taxon>Actinomycetota</taxon>
        <taxon>Actinomycetes</taxon>
        <taxon>Micromonosporales</taxon>
        <taxon>Micromonosporaceae</taxon>
        <taxon>Micromonospora</taxon>
    </lineage>
</organism>
<comment type="caution">
    <text evidence="1">The sequence shown here is derived from an EMBL/GenBank/DDBJ whole genome shotgun (WGS) entry which is preliminary data.</text>
</comment>
<dbReference type="GO" id="GO:0006281">
    <property type="term" value="P:DNA repair"/>
    <property type="evidence" value="ECO:0007669"/>
    <property type="project" value="TreeGrafter"/>
</dbReference>
<dbReference type="Gene3D" id="3.40.50.1000">
    <property type="entry name" value="HAD superfamily/HAD-like"/>
    <property type="match status" value="1"/>
</dbReference>
<dbReference type="EMBL" id="QVFU01000009">
    <property type="protein sequence ID" value="RFS46350.1"/>
    <property type="molecule type" value="Genomic_DNA"/>
</dbReference>
<dbReference type="Pfam" id="PF00702">
    <property type="entry name" value="Hydrolase"/>
    <property type="match status" value="1"/>
</dbReference>
<dbReference type="PANTHER" id="PTHR43434">
    <property type="entry name" value="PHOSPHOGLYCOLATE PHOSPHATASE"/>
    <property type="match status" value="1"/>
</dbReference>